<keyword evidence="4 6" id="KW-0067">ATP-binding</keyword>
<dbReference type="NCBIfam" id="NF008453">
    <property type="entry name" value="PRK11308.1"/>
    <property type="match status" value="3"/>
</dbReference>
<dbReference type="InterPro" id="IPR050319">
    <property type="entry name" value="ABC_transp_ATP-bind"/>
</dbReference>
<feature type="domain" description="ABC transporter" evidence="5">
    <location>
        <begin position="378"/>
        <end position="626"/>
    </location>
</feature>
<evidence type="ECO:0000313" key="7">
    <source>
        <dbReference type="Proteomes" id="UP001576776"/>
    </source>
</evidence>
<comment type="caution">
    <text evidence="6">The sequence shown here is derived from an EMBL/GenBank/DDBJ whole genome shotgun (WGS) entry which is preliminary data.</text>
</comment>
<dbReference type="SUPFAM" id="SSF52540">
    <property type="entry name" value="P-loop containing nucleoside triphosphate hydrolases"/>
    <property type="match status" value="2"/>
</dbReference>
<dbReference type="RefSeq" id="WP_413258977.1">
    <property type="nucleotide sequence ID" value="NZ_JBHFNS010000073.1"/>
</dbReference>
<keyword evidence="3" id="KW-0547">Nucleotide-binding</keyword>
<evidence type="ECO:0000259" key="5">
    <source>
        <dbReference type="PROSITE" id="PS50893"/>
    </source>
</evidence>
<dbReference type="PANTHER" id="PTHR43776">
    <property type="entry name" value="TRANSPORT ATP-BINDING PROTEIN"/>
    <property type="match status" value="1"/>
</dbReference>
<evidence type="ECO:0000256" key="3">
    <source>
        <dbReference type="ARBA" id="ARBA00022741"/>
    </source>
</evidence>
<dbReference type="CDD" id="cd03257">
    <property type="entry name" value="ABC_NikE_OppD_transporters"/>
    <property type="match status" value="2"/>
</dbReference>
<dbReference type="PROSITE" id="PS00211">
    <property type="entry name" value="ABC_TRANSPORTER_1"/>
    <property type="match status" value="2"/>
</dbReference>
<dbReference type="InterPro" id="IPR027417">
    <property type="entry name" value="P-loop_NTPase"/>
</dbReference>
<dbReference type="InterPro" id="IPR003593">
    <property type="entry name" value="AAA+_ATPase"/>
</dbReference>
<dbReference type="EMBL" id="JBHFNS010000073">
    <property type="protein sequence ID" value="MFB2937496.1"/>
    <property type="molecule type" value="Genomic_DNA"/>
</dbReference>
<protein>
    <submittedName>
        <fullName evidence="6">ABC transporter ATP-binding protein</fullName>
    </submittedName>
</protein>
<dbReference type="PANTHER" id="PTHR43776:SF7">
    <property type="entry name" value="D,D-DIPEPTIDE TRANSPORT ATP-BINDING PROTEIN DDPF-RELATED"/>
    <property type="match status" value="1"/>
</dbReference>
<proteinExistence type="inferred from homology"/>
<dbReference type="NCBIfam" id="NF007739">
    <property type="entry name" value="PRK10419.1"/>
    <property type="match status" value="3"/>
</dbReference>
<dbReference type="Pfam" id="PF00005">
    <property type="entry name" value="ABC_tran"/>
    <property type="match status" value="2"/>
</dbReference>
<sequence length="647" mass="72303">MTDTVLDVRNLQVQFLAKGTGKTPVVTTAVDDVSFQVKPGQTLGIVGESGSGKSVTSLAVMGLVPSPSRVSGEIWFQDSVADTEAVNLLQLPERSKQQYRGGKIAMIFQEPMSSLNPVYTIGFQITEAIRLHQNVSQAQARRLAVSLLQEVKLLPSDEQLQESFLANHRQEESPNSPGSDRTANISEREINQYINQQKLAMLDRYPHELSGGQMQRVMIAMAISCNPKLLIADEPTTALDVTVQATILELLRELCQGRGMSMIFITHDLGVIAEIADTVAVMYRGKIVESGPVWQIFSAPRHPYTKGLLACRPSLERNMRYLPTVSDYMEVVETDSGEWKIEEKIQDLEQQIEVSPTGFPVSRPHSPVHTSDAPILSIKNLQVGFPVRGMFGKTKRYIMAVNGISFDVYKSETLGLVGESGCGKTTLARTLLRLIEPVGGQVFFEGRDITNLSGAPLQKLRREMQIVFQNPFSSLDPRMKIGDAVMEPLRIHKIGKNDRERRDRAAYLLERVGLNPDFMKRYPHEFSGGQRQRVCIARALALNPKFIICDESVSALDVSVQAQVLNLLKEIQEEFGLTYIFISHDLSVVKFMSDRIMVMNSGKIEEIGLADIIYREPKKDYTRQLINSIPTGSLARIKQRQQQRIAM</sequence>
<comment type="similarity">
    <text evidence="1">Belongs to the ABC transporter superfamily.</text>
</comment>
<name>A0ABV4YF80_9CYAN</name>
<evidence type="ECO:0000313" key="6">
    <source>
        <dbReference type="EMBL" id="MFB2937496.1"/>
    </source>
</evidence>
<accession>A0ABV4YF80</accession>
<evidence type="ECO:0000256" key="2">
    <source>
        <dbReference type="ARBA" id="ARBA00022448"/>
    </source>
</evidence>
<gene>
    <name evidence="6" type="ORF">ACE1B6_19785</name>
</gene>
<evidence type="ECO:0000256" key="4">
    <source>
        <dbReference type="ARBA" id="ARBA00022840"/>
    </source>
</evidence>
<evidence type="ECO:0000256" key="1">
    <source>
        <dbReference type="ARBA" id="ARBA00005417"/>
    </source>
</evidence>
<keyword evidence="2" id="KW-0813">Transport</keyword>
<feature type="domain" description="ABC transporter" evidence="5">
    <location>
        <begin position="11"/>
        <end position="309"/>
    </location>
</feature>
<dbReference type="InterPro" id="IPR017871">
    <property type="entry name" value="ABC_transporter-like_CS"/>
</dbReference>
<dbReference type="Pfam" id="PF08352">
    <property type="entry name" value="oligo_HPY"/>
    <property type="match status" value="1"/>
</dbReference>
<organism evidence="6 7">
    <name type="scientific">Floridaenema fluviatile BLCC-F154</name>
    <dbReference type="NCBI Taxonomy" id="3153640"/>
    <lineage>
        <taxon>Bacteria</taxon>
        <taxon>Bacillati</taxon>
        <taxon>Cyanobacteriota</taxon>
        <taxon>Cyanophyceae</taxon>
        <taxon>Oscillatoriophycideae</taxon>
        <taxon>Aerosakkonematales</taxon>
        <taxon>Aerosakkonemataceae</taxon>
        <taxon>Floridanema</taxon>
        <taxon>Floridanema fluviatile</taxon>
    </lineage>
</organism>
<dbReference type="Gene3D" id="3.40.50.300">
    <property type="entry name" value="P-loop containing nucleotide triphosphate hydrolases"/>
    <property type="match status" value="2"/>
</dbReference>
<dbReference type="Proteomes" id="UP001576776">
    <property type="component" value="Unassembled WGS sequence"/>
</dbReference>
<dbReference type="PROSITE" id="PS50893">
    <property type="entry name" value="ABC_TRANSPORTER_2"/>
    <property type="match status" value="2"/>
</dbReference>
<dbReference type="InterPro" id="IPR003439">
    <property type="entry name" value="ABC_transporter-like_ATP-bd"/>
</dbReference>
<reference evidence="6 7" key="1">
    <citation type="submission" date="2024-09" db="EMBL/GenBank/DDBJ databases">
        <title>Floridaenema gen nov. (Aerosakkonemataceae, Aerosakkonematales ord. nov., Cyanobacteria) from benthic tropical and subtropical fresh waters, with the description of four new species.</title>
        <authorList>
            <person name="Moretto J.A."/>
            <person name="Berthold D.E."/>
            <person name="Lefler F.W."/>
            <person name="Huang I.-S."/>
            <person name="Laughinghouse H. IV."/>
        </authorList>
    </citation>
    <scope>NUCLEOTIDE SEQUENCE [LARGE SCALE GENOMIC DNA]</scope>
    <source>
        <strain evidence="6 7">BLCC-F154</strain>
    </source>
</reference>
<dbReference type="GO" id="GO:0005524">
    <property type="term" value="F:ATP binding"/>
    <property type="evidence" value="ECO:0007669"/>
    <property type="project" value="UniProtKB-KW"/>
</dbReference>
<dbReference type="SMART" id="SM00382">
    <property type="entry name" value="AAA"/>
    <property type="match status" value="2"/>
</dbReference>
<dbReference type="InterPro" id="IPR013563">
    <property type="entry name" value="Oligopep_ABC_C"/>
</dbReference>
<keyword evidence="7" id="KW-1185">Reference proteome</keyword>